<dbReference type="RefSeq" id="WP_378518587.1">
    <property type="nucleotide sequence ID" value="NZ_CBCSDI010000031.1"/>
</dbReference>
<evidence type="ECO:0000313" key="2">
    <source>
        <dbReference type="Proteomes" id="UP001589698"/>
    </source>
</evidence>
<evidence type="ECO:0000313" key="1">
    <source>
        <dbReference type="EMBL" id="MFC0222867.1"/>
    </source>
</evidence>
<gene>
    <name evidence="1" type="ORF">ACFFJG_10270</name>
</gene>
<keyword evidence="2" id="KW-1185">Reference proteome</keyword>
<organism evidence="1 2">
    <name type="scientific">Nocardioides zeicaulis</name>
    <dbReference type="NCBI Taxonomy" id="1776857"/>
    <lineage>
        <taxon>Bacteria</taxon>
        <taxon>Bacillati</taxon>
        <taxon>Actinomycetota</taxon>
        <taxon>Actinomycetes</taxon>
        <taxon>Propionibacteriales</taxon>
        <taxon>Nocardioidaceae</taxon>
        <taxon>Nocardioides</taxon>
    </lineage>
</organism>
<accession>A0ABV6E1L0</accession>
<reference evidence="1 2" key="1">
    <citation type="submission" date="2024-09" db="EMBL/GenBank/DDBJ databases">
        <authorList>
            <person name="Sun Q."/>
            <person name="Mori K."/>
        </authorList>
    </citation>
    <scope>NUCLEOTIDE SEQUENCE [LARGE SCALE GENOMIC DNA]</scope>
    <source>
        <strain evidence="1 2">CCM 8654</strain>
    </source>
</reference>
<dbReference type="Proteomes" id="UP001589698">
    <property type="component" value="Unassembled WGS sequence"/>
</dbReference>
<evidence type="ECO:0008006" key="3">
    <source>
        <dbReference type="Google" id="ProtNLM"/>
    </source>
</evidence>
<proteinExistence type="predicted"/>
<dbReference type="EMBL" id="JBHLXH010000001">
    <property type="protein sequence ID" value="MFC0222867.1"/>
    <property type="molecule type" value="Genomic_DNA"/>
</dbReference>
<name>A0ABV6E1L0_9ACTN</name>
<comment type="caution">
    <text evidence="1">The sequence shown here is derived from an EMBL/GenBank/DDBJ whole genome shotgun (WGS) entry which is preliminary data.</text>
</comment>
<protein>
    <recommendedName>
        <fullName evidence="3">Chemotaxis protein CheX</fullName>
    </recommendedName>
</protein>
<sequence length="167" mass="17824">MSTDLLAEMARVPNALEVRELLTDLLGRDVEVAPADPFAGDASMGSTFAVYVDDQGTTRVVAVMDFALSAWSAAAVGLMPAGGASDAIDERELSPMLKENLFEVLNVMAALLNGAGRPHTRLETVHHVDAWPHSQVVIDAETTGRRLDLTVTIPLYGKGRLSVVGIR</sequence>